<feature type="region of interest" description="Disordered" evidence="1">
    <location>
        <begin position="1"/>
        <end position="21"/>
    </location>
</feature>
<proteinExistence type="predicted"/>
<sequence length="183" mass="21387">MANWQQLGKEDTSYPTQSLTRRQISLMSDQTENRMEPADPDTHQPINCLYPWHDKTRESGRALCLLMIHYICLMSASLTSSPYDMVRVLLLQMVEGLEDRQERDTFMQHYHTKQTKAAITRWKKNKKDKRIRVHLRPILAPHETDLVNSCYKNLPSTEDQAVLLTLVNPSPDVPILYSYYCFS</sequence>
<dbReference type="OrthoDB" id="2290055at2759"/>
<name>A0A168R5H9_ABSGL</name>
<keyword evidence="3" id="KW-1185">Reference proteome</keyword>
<reference evidence="2" key="1">
    <citation type="submission" date="2016-04" db="EMBL/GenBank/DDBJ databases">
        <authorList>
            <person name="Evans L.H."/>
            <person name="Alamgir A."/>
            <person name="Owens N."/>
            <person name="Weber N.D."/>
            <person name="Virtaneva K."/>
            <person name="Barbian K."/>
            <person name="Babar A."/>
            <person name="Rosenke K."/>
        </authorList>
    </citation>
    <scope>NUCLEOTIDE SEQUENCE [LARGE SCALE GENOMIC DNA]</scope>
    <source>
        <strain evidence="2">CBS 101.48</strain>
    </source>
</reference>
<evidence type="ECO:0000313" key="2">
    <source>
        <dbReference type="EMBL" id="SAM06137.1"/>
    </source>
</evidence>
<protein>
    <submittedName>
        <fullName evidence="2">Uncharacterized protein</fullName>
    </submittedName>
</protein>
<dbReference type="InParanoid" id="A0A168R5H9"/>
<gene>
    <name evidence="2" type="primary">ABSGL_12013.1 scaffold 12361</name>
</gene>
<evidence type="ECO:0000313" key="3">
    <source>
        <dbReference type="Proteomes" id="UP000078561"/>
    </source>
</evidence>
<dbReference type="Proteomes" id="UP000078561">
    <property type="component" value="Unassembled WGS sequence"/>
</dbReference>
<evidence type="ECO:0000256" key="1">
    <source>
        <dbReference type="SAM" id="MobiDB-lite"/>
    </source>
</evidence>
<dbReference type="EMBL" id="LT554490">
    <property type="protein sequence ID" value="SAM06137.1"/>
    <property type="molecule type" value="Genomic_DNA"/>
</dbReference>
<accession>A0A168R5H9</accession>
<organism evidence="2">
    <name type="scientific">Absidia glauca</name>
    <name type="common">Pin mould</name>
    <dbReference type="NCBI Taxonomy" id="4829"/>
    <lineage>
        <taxon>Eukaryota</taxon>
        <taxon>Fungi</taxon>
        <taxon>Fungi incertae sedis</taxon>
        <taxon>Mucoromycota</taxon>
        <taxon>Mucoromycotina</taxon>
        <taxon>Mucoromycetes</taxon>
        <taxon>Mucorales</taxon>
        <taxon>Cunninghamellaceae</taxon>
        <taxon>Absidia</taxon>
    </lineage>
</organism>
<dbReference type="AlphaFoldDB" id="A0A168R5H9"/>